<dbReference type="Gene3D" id="3.30.420.40">
    <property type="match status" value="2"/>
</dbReference>
<proteinExistence type="inferred from homology"/>
<dbReference type="GO" id="GO:0097175">
    <property type="term" value="P:1,6-anhydro-N-acetyl-beta-muramic acid catabolic process"/>
    <property type="evidence" value="ECO:0007669"/>
    <property type="project" value="UniProtKB-UniRule"/>
</dbReference>
<keyword evidence="1 2" id="KW-0808">Transferase</keyword>
<evidence type="ECO:0000313" key="2">
    <source>
        <dbReference type="EMBL" id="MBD3325129.1"/>
    </source>
</evidence>
<evidence type="ECO:0000313" key="3">
    <source>
        <dbReference type="Proteomes" id="UP000649604"/>
    </source>
</evidence>
<comment type="catalytic activity">
    <reaction evidence="1">
        <text>1,6-anhydro-N-acetyl-beta-muramate + ATP + H2O = N-acetyl-D-muramate 6-phosphate + ADP + H(+)</text>
        <dbReference type="Rhea" id="RHEA:24952"/>
        <dbReference type="ChEBI" id="CHEBI:15377"/>
        <dbReference type="ChEBI" id="CHEBI:15378"/>
        <dbReference type="ChEBI" id="CHEBI:30616"/>
        <dbReference type="ChEBI" id="CHEBI:58690"/>
        <dbReference type="ChEBI" id="CHEBI:58722"/>
        <dbReference type="ChEBI" id="CHEBI:456216"/>
        <dbReference type="EC" id="2.7.1.170"/>
    </reaction>
</comment>
<keyword evidence="1" id="KW-0067">ATP-binding</keyword>
<comment type="pathway">
    <text evidence="1">Amino-sugar metabolism; 1,6-anhydro-N-acetylmuramate degradation.</text>
</comment>
<dbReference type="NCBIfam" id="NF007148">
    <property type="entry name" value="PRK09585.3-2"/>
    <property type="match status" value="1"/>
</dbReference>
<dbReference type="EC" id="2.7.1.170" evidence="1"/>
<name>A0A9D5JVY7_9BACT</name>
<dbReference type="PANTHER" id="PTHR30605">
    <property type="entry name" value="ANHYDRO-N-ACETYLMURAMIC ACID KINASE"/>
    <property type="match status" value="1"/>
</dbReference>
<dbReference type="PANTHER" id="PTHR30605:SF0">
    <property type="entry name" value="ANHYDRO-N-ACETYLMURAMIC ACID KINASE"/>
    <property type="match status" value="1"/>
</dbReference>
<comment type="caution">
    <text evidence="2">The sequence shown here is derived from an EMBL/GenBank/DDBJ whole genome shotgun (WGS) entry which is preliminary data.</text>
</comment>
<dbReference type="Proteomes" id="UP000649604">
    <property type="component" value="Unassembled WGS sequence"/>
</dbReference>
<dbReference type="GO" id="GO:0016773">
    <property type="term" value="F:phosphotransferase activity, alcohol group as acceptor"/>
    <property type="evidence" value="ECO:0007669"/>
    <property type="project" value="UniProtKB-UniRule"/>
</dbReference>
<dbReference type="Pfam" id="PF03702">
    <property type="entry name" value="AnmK"/>
    <property type="match status" value="1"/>
</dbReference>
<feature type="binding site" evidence="1">
    <location>
        <begin position="9"/>
        <end position="16"/>
    </location>
    <ligand>
        <name>ATP</name>
        <dbReference type="ChEBI" id="CHEBI:30616"/>
    </ligand>
</feature>
<evidence type="ECO:0000256" key="1">
    <source>
        <dbReference type="HAMAP-Rule" id="MF_01270"/>
    </source>
</evidence>
<dbReference type="CDD" id="cd24050">
    <property type="entry name" value="ASKHA_NBD_ANMK"/>
    <property type="match status" value="1"/>
</dbReference>
<dbReference type="GO" id="GO:0006040">
    <property type="term" value="P:amino sugar metabolic process"/>
    <property type="evidence" value="ECO:0007669"/>
    <property type="project" value="InterPro"/>
</dbReference>
<comment type="similarity">
    <text evidence="1">Belongs to the anhydro-N-acetylmuramic acid kinase family.</text>
</comment>
<keyword evidence="1 2" id="KW-0418">Kinase</keyword>
<dbReference type="AlphaFoldDB" id="A0A9D5JVY7"/>
<dbReference type="GO" id="GO:0016301">
    <property type="term" value="F:kinase activity"/>
    <property type="evidence" value="ECO:0007669"/>
    <property type="project" value="UniProtKB-KW"/>
</dbReference>
<protein>
    <recommendedName>
        <fullName evidence="1">Anhydro-N-acetylmuramic acid kinase</fullName>
        <ecNumber evidence="1">2.7.1.170</ecNumber>
    </recommendedName>
    <alternativeName>
        <fullName evidence="1">AnhMurNAc kinase</fullName>
    </alternativeName>
</protein>
<dbReference type="InterPro" id="IPR043129">
    <property type="entry name" value="ATPase_NBD"/>
</dbReference>
<dbReference type="HAMAP" id="MF_01270">
    <property type="entry name" value="AnhMurNAc_kinase"/>
    <property type="match status" value="1"/>
</dbReference>
<dbReference type="InterPro" id="IPR005338">
    <property type="entry name" value="Anhydro_N_Ac-Mur_kinase"/>
</dbReference>
<comment type="pathway">
    <text evidence="1">Cell wall biogenesis; peptidoglycan recycling.</text>
</comment>
<accession>A0A9D5JVY7</accession>
<reference evidence="2" key="1">
    <citation type="submission" date="2019-11" db="EMBL/GenBank/DDBJ databases">
        <title>Microbial mats filling the niche in hypersaline microbial mats.</title>
        <authorList>
            <person name="Wong H.L."/>
            <person name="Macleod F.I."/>
            <person name="White R.A. III"/>
            <person name="Burns B.P."/>
        </authorList>
    </citation>
    <scope>NUCLEOTIDE SEQUENCE</scope>
    <source>
        <strain evidence="2">Rbin_158</strain>
    </source>
</reference>
<dbReference type="EMBL" id="WJJP01000360">
    <property type="protein sequence ID" value="MBD3325129.1"/>
    <property type="molecule type" value="Genomic_DNA"/>
</dbReference>
<organism evidence="2 3">
    <name type="scientific">candidate division KSB3 bacterium</name>
    <dbReference type="NCBI Taxonomy" id="2044937"/>
    <lineage>
        <taxon>Bacteria</taxon>
        <taxon>candidate division KSB3</taxon>
    </lineage>
</organism>
<keyword evidence="1" id="KW-0547">Nucleotide-binding</keyword>
<dbReference type="SUPFAM" id="SSF53067">
    <property type="entry name" value="Actin-like ATPase domain"/>
    <property type="match status" value="1"/>
</dbReference>
<gene>
    <name evidence="1" type="primary">anmK</name>
    <name evidence="2" type="ORF">GF339_11130</name>
</gene>
<dbReference type="GO" id="GO:0005524">
    <property type="term" value="F:ATP binding"/>
    <property type="evidence" value="ECO:0007669"/>
    <property type="project" value="UniProtKB-UniRule"/>
</dbReference>
<keyword evidence="1" id="KW-0119">Carbohydrate metabolism</keyword>
<sequence length="404" mass="43164">MKVIGLMSGTSVDGIDAVLVELPDRAENSGTGGVNVVAFETSPYPADLRLRLLDISQPGRGKVEEICHVNAYLGELFAAAAISVAAHAGVALDEIDLIGSHGHTIQHRPTPLREREIRVTSTLQIGEPSIIAERTGVTTIADFRPRDMAAGGEGAPLAPYGHYLLFHHPEKTRIVTNIGGISNLTYLPAGGTPAQVIAFDTGPGNMLIDQIITRMTDGALAFDTDGQHAAQGTCREDLLAWMMQHPYLERRPPKSTGREEFGDAHVRQLCQQADHLGVSERDLLRTATDFTAASIVSSYQAFLPIFQHQAEPRVEGVEVLVCGGGVKNTTLMRALQQRLAPIPIVAVEAVGLSSDALEAIVFALLARETYLGRPANLPAVTGATHPVLLGKIVPGAGFQGLHWN</sequence>
<dbReference type="GO" id="GO:0009254">
    <property type="term" value="P:peptidoglycan turnover"/>
    <property type="evidence" value="ECO:0007669"/>
    <property type="project" value="UniProtKB-UniRule"/>
</dbReference>
<comment type="function">
    <text evidence="1">Catalyzes the specific phosphorylation of 1,6-anhydro-N-acetylmuramic acid (anhMurNAc) with the simultaneous cleavage of the 1,6-anhydro ring, generating MurNAc-6-P. Is required for the utilization of anhMurNAc either imported from the medium or derived from its own cell wall murein, and thus plays a role in cell wall recycling.</text>
</comment>